<dbReference type="InterPro" id="IPR018294">
    <property type="entry name" value="ISPD_synthase_CS"/>
</dbReference>
<dbReference type="PANTHER" id="PTHR32125:SF4">
    <property type="entry name" value="2-C-METHYL-D-ERYTHRITOL 4-PHOSPHATE CYTIDYLYLTRANSFERASE, CHLOROPLASTIC"/>
    <property type="match status" value="1"/>
</dbReference>
<dbReference type="AlphaFoldDB" id="A4BCH9"/>
<dbReference type="GO" id="GO:0050518">
    <property type="term" value="F:2-C-methyl-D-erythritol 4-phosphate cytidylyltransferase activity"/>
    <property type="evidence" value="ECO:0007669"/>
    <property type="project" value="UniProtKB-EC"/>
</dbReference>
<dbReference type="EMBL" id="AAOE01000005">
    <property type="protein sequence ID" value="EAR10245.1"/>
    <property type="molecule type" value="Genomic_DNA"/>
</dbReference>
<keyword evidence="1 3" id="KW-0808">Transferase</keyword>
<sequence length="198" mass="21746">MEWTLSAFQSLPFIDQIILVLAEGDSLGQNIAANYPSVTTVNGGDERYGSVLNGLHWLQQRVSADDWVMVHDVARPCVSTADVEKLYHYCQSSGDGAVLATPVTDTTKRRLSDTKVETLDRSTLWAVQTPQCFRLGELHTALQRCLAQSVPVTDEASAIELNEGNVGLVEGSRRNIKLTHADDLAIVELFLTSKETET</sequence>
<dbReference type="InterPro" id="IPR034683">
    <property type="entry name" value="IspD/TarI"/>
</dbReference>
<organism evidence="3 4">
    <name type="scientific">Reinekea blandensis MED297</name>
    <dbReference type="NCBI Taxonomy" id="314283"/>
    <lineage>
        <taxon>Bacteria</taxon>
        <taxon>Pseudomonadati</taxon>
        <taxon>Pseudomonadota</taxon>
        <taxon>Gammaproteobacteria</taxon>
        <taxon>Oceanospirillales</taxon>
        <taxon>Saccharospirillaceae</taxon>
        <taxon>Reinekea</taxon>
    </lineage>
</organism>
<name>A4BCH9_9GAMM</name>
<gene>
    <name evidence="3" type="primary">ispD</name>
    <name evidence="3" type="ORF">MED297_13517</name>
</gene>
<accession>A4BCH9</accession>
<keyword evidence="2 3" id="KW-0548">Nucleotidyltransferase</keyword>
<reference evidence="3 4" key="1">
    <citation type="submission" date="2006-02" db="EMBL/GenBank/DDBJ databases">
        <authorList>
            <person name="Pinhassi J."/>
            <person name="Pedros-Alio C."/>
            <person name="Ferriera S."/>
            <person name="Johnson J."/>
            <person name="Kravitz S."/>
            <person name="Halpern A."/>
            <person name="Remington K."/>
            <person name="Beeson K."/>
            <person name="Tran B."/>
            <person name="Rogers Y.-H."/>
            <person name="Friedman R."/>
            <person name="Venter J.C."/>
        </authorList>
    </citation>
    <scope>NUCLEOTIDE SEQUENCE [LARGE SCALE GENOMIC DNA]</scope>
    <source>
        <strain evidence="3 4">MED297</strain>
    </source>
</reference>
<dbReference type="HOGENOM" id="CLU_061281_3_1_6"/>
<dbReference type="SUPFAM" id="SSF53448">
    <property type="entry name" value="Nucleotide-diphospho-sugar transferases"/>
    <property type="match status" value="1"/>
</dbReference>
<comment type="caution">
    <text evidence="3">The sequence shown here is derived from an EMBL/GenBank/DDBJ whole genome shotgun (WGS) entry which is preliminary data.</text>
</comment>
<dbReference type="Gene3D" id="3.90.550.10">
    <property type="entry name" value="Spore Coat Polysaccharide Biosynthesis Protein SpsA, Chain A"/>
    <property type="match status" value="1"/>
</dbReference>
<evidence type="ECO:0000313" key="3">
    <source>
        <dbReference type="EMBL" id="EAR10245.1"/>
    </source>
</evidence>
<dbReference type="InterPro" id="IPR029044">
    <property type="entry name" value="Nucleotide-diphossugar_trans"/>
</dbReference>
<evidence type="ECO:0000313" key="4">
    <source>
        <dbReference type="Proteomes" id="UP000005953"/>
    </source>
</evidence>
<dbReference type="InterPro" id="IPR050088">
    <property type="entry name" value="IspD/TarI_cytidylyltransf_bact"/>
</dbReference>
<dbReference type="CDD" id="cd02516">
    <property type="entry name" value="CDP-ME_synthetase"/>
    <property type="match status" value="1"/>
</dbReference>
<proteinExistence type="predicted"/>
<dbReference type="GO" id="GO:0008299">
    <property type="term" value="P:isoprenoid biosynthetic process"/>
    <property type="evidence" value="ECO:0007669"/>
    <property type="project" value="InterPro"/>
</dbReference>
<evidence type="ECO:0000256" key="1">
    <source>
        <dbReference type="ARBA" id="ARBA00022679"/>
    </source>
</evidence>
<dbReference type="STRING" id="314283.MED297_13517"/>
<dbReference type="Proteomes" id="UP000005953">
    <property type="component" value="Unassembled WGS sequence"/>
</dbReference>
<dbReference type="Pfam" id="PF01128">
    <property type="entry name" value="IspD"/>
    <property type="match status" value="1"/>
</dbReference>
<dbReference type="PANTHER" id="PTHR32125">
    <property type="entry name" value="2-C-METHYL-D-ERYTHRITOL 4-PHOSPHATE CYTIDYLYLTRANSFERASE, CHLOROPLASTIC"/>
    <property type="match status" value="1"/>
</dbReference>
<evidence type="ECO:0000256" key="2">
    <source>
        <dbReference type="ARBA" id="ARBA00022695"/>
    </source>
</evidence>
<protein>
    <submittedName>
        <fullName evidence="3">2-C-methyl-D-erythritol 4-phosphate cytidylyltransferase</fullName>
        <ecNumber evidence="3">2.7.7.60</ecNumber>
    </submittedName>
</protein>
<dbReference type="EC" id="2.7.7.60" evidence="3"/>
<dbReference type="PROSITE" id="PS01295">
    <property type="entry name" value="ISPD"/>
    <property type="match status" value="1"/>
</dbReference>
<keyword evidence="4" id="KW-1185">Reference proteome</keyword>